<feature type="transmembrane region" description="Helical" evidence="5">
    <location>
        <begin position="302"/>
        <end position="320"/>
    </location>
</feature>
<reference evidence="7 8" key="1">
    <citation type="submission" date="2017-04" db="EMBL/GenBank/DDBJ databases">
        <authorList>
            <person name="Afonso C.L."/>
            <person name="Miller P.J."/>
            <person name="Scott M.A."/>
            <person name="Spackman E."/>
            <person name="Goraichik I."/>
            <person name="Dimitrov K.M."/>
            <person name="Suarez D.L."/>
            <person name="Swayne D.E."/>
        </authorList>
    </citation>
    <scope>NUCLEOTIDE SEQUENCE [LARGE SCALE GENOMIC DNA]</scope>
    <source>
        <strain evidence="7 8">DSM 43828</strain>
    </source>
</reference>
<name>A0A1Y5YAQ7_KIBAR</name>
<proteinExistence type="predicted"/>
<evidence type="ECO:0000256" key="2">
    <source>
        <dbReference type="ARBA" id="ARBA00022692"/>
    </source>
</evidence>
<dbReference type="InterPro" id="IPR049453">
    <property type="entry name" value="Memb_transporter_dom"/>
</dbReference>
<feature type="transmembrane region" description="Helical" evidence="5">
    <location>
        <begin position="100"/>
        <end position="120"/>
    </location>
</feature>
<feature type="transmembrane region" description="Helical" evidence="5">
    <location>
        <begin position="127"/>
        <end position="143"/>
    </location>
</feature>
<dbReference type="AlphaFoldDB" id="A0A1Y5YAQ7"/>
<comment type="subcellular location">
    <subcellularLocation>
        <location evidence="1">Membrane</location>
        <topology evidence="1">Multi-pass membrane protein</topology>
    </subcellularLocation>
</comment>
<evidence type="ECO:0000313" key="8">
    <source>
        <dbReference type="Proteomes" id="UP000192674"/>
    </source>
</evidence>
<sequence length="448" mass="46443">MMTAAQVDQPGRRWVRALVGSAGPPRLIPAARTGVCTGIAVAVAVAAHRPDWGLVAVLGCFTSQYAPRDVRWRAALTLTGIALSLSFAVLVAGLLSTHRFWAVVCTAVVAAIATLLVPALAIPPPGMSVIVIATAVATGLPSGHAVRNALLVLAAGCGCVVIAVLETAVRTVLLRHTTVATTSPRLSFRDWWEFHIRRSPALFMSARVGGTVFVAGVLANAVASALGTSRSYWAMAAGAAAMGTGSHGAVVRLRVTHYLLGSCAGVIVAAAILSSDPAPYVIAVLLGLLMFGAEFVVIRSYALALVFITPLAILIAHTGRAGPLPALVADRLLESAIGCACALLAGLAITKRWAQRQLAASSTATLDAIKATLAATPTNVDRELHALRLRSTRLDLIRTRVSGERKAVRTAVASALQEAAQVSAQAACLLSAGRNMPHVAERPHRSLP</sequence>
<keyword evidence="2 5" id="KW-0812">Transmembrane</keyword>
<evidence type="ECO:0000256" key="5">
    <source>
        <dbReference type="SAM" id="Phobius"/>
    </source>
</evidence>
<dbReference type="Pfam" id="PF13515">
    <property type="entry name" value="FUSC_2"/>
    <property type="match status" value="1"/>
</dbReference>
<feature type="transmembrane region" description="Helical" evidence="5">
    <location>
        <begin position="149"/>
        <end position="169"/>
    </location>
</feature>
<dbReference type="Proteomes" id="UP000192674">
    <property type="component" value="Unassembled WGS sequence"/>
</dbReference>
<organism evidence="7 8">
    <name type="scientific">Kibdelosporangium aridum</name>
    <dbReference type="NCBI Taxonomy" id="2030"/>
    <lineage>
        <taxon>Bacteria</taxon>
        <taxon>Bacillati</taxon>
        <taxon>Actinomycetota</taxon>
        <taxon>Actinomycetes</taxon>
        <taxon>Pseudonocardiales</taxon>
        <taxon>Pseudonocardiaceae</taxon>
        <taxon>Kibdelosporangium</taxon>
    </lineage>
</organism>
<protein>
    <submittedName>
        <fullName evidence="7">Fusaric acid resistance protein-like</fullName>
    </submittedName>
</protein>
<feature type="transmembrane region" description="Helical" evidence="5">
    <location>
        <begin position="232"/>
        <end position="251"/>
    </location>
</feature>
<keyword evidence="3 5" id="KW-1133">Transmembrane helix</keyword>
<evidence type="ECO:0000256" key="3">
    <source>
        <dbReference type="ARBA" id="ARBA00022989"/>
    </source>
</evidence>
<feature type="transmembrane region" description="Helical" evidence="5">
    <location>
        <begin position="332"/>
        <end position="350"/>
    </location>
</feature>
<feature type="transmembrane region" description="Helical" evidence="5">
    <location>
        <begin position="74"/>
        <end position="94"/>
    </location>
</feature>
<evidence type="ECO:0000256" key="4">
    <source>
        <dbReference type="ARBA" id="ARBA00023136"/>
    </source>
</evidence>
<gene>
    <name evidence="7" type="ORF">SAMN05661093_10005</name>
</gene>
<evidence type="ECO:0000259" key="6">
    <source>
        <dbReference type="Pfam" id="PF13515"/>
    </source>
</evidence>
<dbReference type="GO" id="GO:0016020">
    <property type="term" value="C:membrane"/>
    <property type="evidence" value="ECO:0007669"/>
    <property type="project" value="UniProtKB-SubCell"/>
</dbReference>
<dbReference type="EMBL" id="FWXV01000014">
    <property type="protein sequence ID" value="SMD26422.1"/>
    <property type="molecule type" value="Genomic_DNA"/>
</dbReference>
<accession>A0A1Y5YAQ7</accession>
<evidence type="ECO:0000256" key="1">
    <source>
        <dbReference type="ARBA" id="ARBA00004141"/>
    </source>
</evidence>
<keyword evidence="4 5" id="KW-0472">Membrane</keyword>
<feature type="domain" description="Integral membrane bound transporter" evidence="6">
    <location>
        <begin position="219"/>
        <end position="345"/>
    </location>
</feature>
<keyword evidence="8" id="KW-1185">Reference proteome</keyword>
<evidence type="ECO:0000313" key="7">
    <source>
        <dbReference type="EMBL" id="SMD26422.1"/>
    </source>
</evidence>
<feature type="transmembrane region" description="Helical" evidence="5">
    <location>
        <begin position="206"/>
        <end position="226"/>
    </location>
</feature>